<dbReference type="Proteomes" id="UP000255125">
    <property type="component" value="Unassembled WGS sequence"/>
</dbReference>
<gene>
    <name evidence="3" type="ORF">NCTC10392_02954</name>
</gene>
<reference evidence="3 4" key="1">
    <citation type="submission" date="2018-06" db="EMBL/GenBank/DDBJ databases">
        <authorList>
            <consortium name="Pathogen Informatics"/>
            <person name="Doyle S."/>
        </authorList>
    </citation>
    <scope>NUCLEOTIDE SEQUENCE [LARGE SCALE GENOMIC DNA]</scope>
    <source>
        <strain evidence="3 4">NCTC10392</strain>
    </source>
</reference>
<dbReference type="InterPro" id="IPR049492">
    <property type="entry name" value="BD-FAE-like_dom"/>
</dbReference>
<dbReference type="SUPFAM" id="SSF53474">
    <property type="entry name" value="alpha/beta-Hydrolases"/>
    <property type="match status" value="1"/>
</dbReference>
<protein>
    <submittedName>
        <fullName evidence="3">Putative esterase/lipase</fullName>
    </submittedName>
</protein>
<name>A0A379IE16_PSEFL</name>
<dbReference type="PANTHER" id="PTHR48081:SF33">
    <property type="entry name" value="KYNURENINE FORMAMIDASE"/>
    <property type="match status" value="1"/>
</dbReference>
<accession>A0A379IE16</accession>
<proteinExistence type="predicted"/>
<dbReference type="Pfam" id="PF20434">
    <property type="entry name" value="BD-FAE"/>
    <property type="match status" value="1"/>
</dbReference>
<sequence length="275" mass="30493">MNTNKKPSELEQAYSPSTAARCYEQTVQLYASKSDQALSHYPNRQIAYGLAEDEYALLFEPASGRTKAVLVFIHGGYWQALSAFDTCFMAGPFLQHDWAYAALNYRLAPHATIGDMVQQCATAIVAIRRQHPGLPIVVAGSSAGAHLCAMMMHVDWHSLGCVPCPIRAGLLISGIYDLRPLVETYINAPLHLDLHSATGLSPGLQRARTPFPVTLCYGEYETWAFKQQSQTYCEFLLEQGVRAGCYQINDVDHFDILFEFDKPDSHLLSVTLASL</sequence>
<feature type="domain" description="BD-FAE-like" evidence="2">
    <location>
        <begin position="64"/>
        <end position="151"/>
    </location>
</feature>
<dbReference type="PANTHER" id="PTHR48081">
    <property type="entry name" value="AB HYDROLASE SUPERFAMILY PROTEIN C4A8.06C"/>
    <property type="match status" value="1"/>
</dbReference>
<dbReference type="InterPro" id="IPR029058">
    <property type="entry name" value="AB_hydrolase_fold"/>
</dbReference>
<dbReference type="GO" id="GO:0004061">
    <property type="term" value="F:arylformamidase activity"/>
    <property type="evidence" value="ECO:0007669"/>
    <property type="project" value="TreeGrafter"/>
</dbReference>
<dbReference type="AlphaFoldDB" id="A0A379IE16"/>
<dbReference type="Gene3D" id="3.40.50.1820">
    <property type="entry name" value="alpha/beta hydrolase"/>
    <property type="match status" value="1"/>
</dbReference>
<evidence type="ECO:0000313" key="4">
    <source>
        <dbReference type="Proteomes" id="UP000255125"/>
    </source>
</evidence>
<dbReference type="OrthoDB" id="9771666at2"/>
<dbReference type="InterPro" id="IPR050300">
    <property type="entry name" value="GDXG_lipolytic_enzyme"/>
</dbReference>
<evidence type="ECO:0000259" key="2">
    <source>
        <dbReference type="Pfam" id="PF20434"/>
    </source>
</evidence>
<evidence type="ECO:0000256" key="1">
    <source>
        <dbReference type="ARBA" id="ARBA00022801"/>
    </source>
</evidence>
<evidence type="ECO:0000313" key="3">
    <source>
        <dbReference type="EMBL" id="SUD31028.1"/>
    </source>
</evidence>
<organism evidence="3 4">
    <name type="scientific">Pseudomonas fluorescens</name>
    <dbReference type="NCBI Taxonomy" id="294"/>
    <lineage>
        <taxon>Bacteria</taxon>
        <taxon>Pseudomonadati</taxon>
        <taxon>Pseudomonadota</taxon>
        <taxon>Gammaproteobacteria</taxon>
        <taxon>Pseudomonadales</taxon>
        <taxon>Pseudomonadaceae</taxon>
        <taxon>Pseudomonas</taxon>
    </lineage>
</organism>
<dbReference type="EMBL" id="UGUS01000002">
    <property type="protein sequence ID" value="SUD31028.1"/>
    <property type="molecule type" value="Genomic_DNA"/>
</dbReference>
<keyword evidence="1" id="KW-0378">Hydrolase</keyword>
<dbReference type="RefSeq" id="WP_051903020.1">
    <property type="nucleotide sequence ID" value="NZ_CP008896.1"/>
</dbReference>